<dbReference type="SUPFAM" id="SSF51735">
    <property type="entry name" value="NAD(P)-binding Rossmann-fold domains"/>
    <property type="match status" value="1"/>
</dbReference>
<dbReference type="Gene3D" id="3.40.50.720">
    <property type="entry name" value="NAD(P)-binding Rossmann-like Domain"/>
    <property type="match status" value="1"/>
</dbReference>
<dbReference type="SUPFAM" id="SSF55347">
    <property type="entry name" value="Glyceraldehyde-3-phosphate dehydrogenase-like, C-terminal domain"/>
    <property type="match status" value="1"/>
</dbReference>
<dbReference type="InterPro" id="IPR036291">
    <property type="entry name" value="NAD(P)-bd_dom_sf"/>
</dbReference>
<evidence type="ECO:0000259" key="1">
    <source>
        <dbReference type="Pfam" id="PF01408"/>
    </source>
</evidence>
<name>A0A239BW38_9BACT</name>
<proteinExistence type="predicted"/>
<dbReference type="OrthoDB" id="9782091at2"/>
<accession>A0A239BW38</accession>
<dbReference type="RefSeq" id="WP_089275012.1">
    <property type="nucleotide sequence ID" value="NZ_FZOC01000006.1"/>
</dbReference>
<keyword evidence="4" id="KW-1185">Reference proteome</keyword>
<dbReference type="Pfam" id="PF22725">
    <property type="entry name" value="GFO_IDH_MocA_C3"/>
    <property type="match status" value="1"/>
</dbReference>
<dbReference type="InterPro" id="IPR051450">
    <property type="entry name" value="Gfo/Idh/MocA_Oxidoreductases"/>
</dbReference>
<feature type="domain" description="Gfo/Idh/MocA-like oxidoreductase N-terminal" evidence="1">
    <location>
        <begin position="29"/>
        <end position="137"/>
    </location>
</feature>
<protein>
    <submittedName>
        <fullName evidence="3">Myo-inositol 2-dehydrogenase / D-chiro-inositol 1-dehydrogenase</fullName>
    </submittedName>
</protein>
<sequence length="323" mass="34655">MAGAPHGVVLLGCGGIGYRFGRGRNGLGALSHLHAILAQPRLRLLGVADPDPATRAEIARLYGLPAFATAQELFSACPAQAAIIAAPDRTHPELLRLAAAQDLRAVLCEKPLAGSLAEAEELVGLLERAGAALCVNYSRRFLPEYADMRRRMAAGELGRLESLLVYYSRGFRHNASHYLDLLLWWLGEPERVRMDGKRPGITPEDPTVSVTLAYADGLEARLVGLSDGVLRINEIDVIGTRGRLTLDTLGALTHYSPAALPDYPGLTAFTPDAPRQVALDQALPNAAAHLADVLDGAALPVSTGRDSLALHRLMDRILMEDTQ</sequence>
<feature type="domain" description="GFO/IDH/MocA-like oxidoreductase" evidence="2">
    <location>
        <begin position="173"/>
        <end position="244"/>
    </location>
</feature>
<dbReference type="AlphaFoldDB" id="A0A239BW38"/>
<dbReference type="InterPro" id="IPR000683">
    <property type="entry name" value="Gfo/Idh/MocA-like_OxRdtase_N"/>
</dbReference>
<dbReference type="Pfam" id="PF01408">
    <property type="entry name" value="GFO_IDH_MocA"/>
    <property type="match status" value="1"/>
</dbReference>
<evidence type="ECO:0000259" key="2">
    <source>
        <dbReference type="Pfam" id="PF22725"/>
    </source>
</evidence>
<evidence type="ECO:0000313" key="3">
    <source>
        <dbReference type="EMBL" id="SNS11648.1"/>
    </source>
</evidence>
<evidence type="ECO:0000313" key="4">
    <source>
        <dbReference type="Proteomes" id="UP000198324"/>
    </source>
</evidence>
<organism evidence="3 4">
    <name type="scientific">Humidesulfovibrio mexicanus</name>
    <dbReference type="NCBI Taxonomy" id="147047"/>
    <lineage>
        <taxon>Bacteria</taxon>
        <taxon>Pseudomonadati</taxon>
        <taxon>Thermodesulfobacteriota</taxon>
        <taxon>Desulfovibrionia</taxon>
        <taxon>Desulfovibrionales</taxon>
        <taxon>Desulfovibrionaceae</taxon>
        <taxon>Humidesulfovibrio</taxon>
    </lineage>
</organism>
<gene>
    <name evidence="3" type="ORF">SAMN04488503_2812</name>
</gene>
<dbReference type="GO" id="GO:0000166">
    <property type="term" value="F:nucleotide binding"/>
    <property type="evidence" value="ECO:0007669"/>
    <property type="project" value="InterPro"/>
</dbReference>
<dbReference type="Proteomes" id="UP000198324">
    <property type="component" value="Unassembled WGS sequence"/>
</dbReference>
<dbReference type="Gene3D" id="3.30.360.10">
    <property type="entry name" value="Dihydrodipicolinate Reductase, domain 2"/>
    <property type="match status" value="1"/>
</dbReference>
<dbReference type="PANTHER" id="PTHR43377">
    <property type="entry name" value="BILIVERDIN REDUCTASE A"/>
    <property type="match status" value="1"/>
</dbReference>
<dbReference type="InterPro" id="IPR055170">
    <property type="entry name" value="GFO_IDH_MocA-like_dom"/>
</dbReference>
<reference evidence="3 4" key="1">
    <citation type="submission" date="2017-06" db="EMBL/GenBank/DDBJ databases">
        <authorList>
            <person name="Kim H.J."/>
            <person name="Triplett B.A."/>
        </authorList>
    </citation>
    <scope>NUCLEOTIDE SEQUENCE [LARGE SCALE GENOMIC DNA]</scope>
    <source>
        <strain evidence="3 4">DSM 13116</strain>
    </source>
</reference>
<dbReference type="PANTHER" id="PTHR43377:SF1">
    <property type="entry name" value="BILIVERDIN REDUCTASE A"/>
    <property type="match status" value="1"/>
</dbReference>
<dbReference type="EMBL" id="FZOC01000006">
    <property type="protein sequence ID" value="SNS11648.1"/>
    <property type="molecule type" value="Genomic_DNA"/>
</dbReference>